<feature type="domain" description="Alpha-2-macroglobulin" evidence="6">
    <location>
        <begin position="745"/>
        <end position="835"/>
    </location>
</feature>
<dbReference type="Pfam" id="PF07678">
    <property type="entry name" value="TED_complement"/>
    <property type="match status" value="1"/>
</dbReference>
<dbReference type="Gene3D" id="2.60.40.10">
    <property type="entry name" value="Immunoglobulins"/>
    <property type="match status" value="2"/>
</dbReference>
<dbReference type="Proteomes" id="UP000515154">
    <property type="component" value="Linkage group LG21"/>
</dbReference>
<dbReference type="PROSITE" id="PS00477">
    <property type="entry name" value="ALPHA_2_MACROGLOBULIN"/>
    <property type="match status" value="1"/>
</dbReference>
<keyword evidence="3" id="KW-1015">Disulfide bond</keyword>
<dbReference type="Pfam" id="PF17791">
    <property type="entry name" value="MG3"/>
    <property type="match status" value="1"/>
</dbReference>
<gene>
    <name evidence="9" type="primary">LOC115222993</name>
</gene>
<dbReference type="InterPro" id="IPR001599">
    <property type="entry name" value="Macroglobln_a2"/>
</dbReference>
<feature type="chain" id="PRO_5027848327" evidence="4">
    <location>
        <begin position="22"/>
        <end position="1678"/>
    </location>
</feature>
<keyword evidence="8" id="KW-1185">Reference proteome</keyword>
<name>A0A6P7TGB8_9MOLL</name>
<protein>
    <submittedName>
        <fullName evidence="9">Complement C3</fullName>
    </submittedName>
</protein>
<evidence type="ECO:0000256" key="2">
    <source>
        <dbReference type="ARBA" id="ARBA00022525"/>
    </source>
</evidence>
<evidence type="ECO:0000313" key="8">
    <source>
        <dbReference type="Proteomes" id="UP000515154"/>
    </source>
</evidence>
<dbReference type="GO" id="GO:0005615">
    <property type="term" value="C:extracellular space"/>
    <property type="evidence" value="ECO:0007669"/>
    <property type="project" value="InterPro"/>
</dbReference>
<dbReference type="InterPro" id="IPR011626">
    <property type="entry name" value="Alpha-macroglobulin_TED"/>
</dbReference>
<dbReference type="Gene3D" id="1.50.10.20">
    <property type="match status" value="1"/>
</dbReference>
<dbReference type="SMART" id="SM01361">
    <property type="entry name" value="A2M_recep"/>
    <property type="match status" value="1"/>
</dbReference>
<dbReference type="InterPro" id="IPR011625">
    <property type="entry name" value="A2M_N_BRD"/>
</dbReference>
<dbReference type="Pfam" id="PF01835">
    <property type="entry name" value="MG2"/>
    <property type="match status" value="1"/>
</dbReference>
<dbReference type="SUPFAM" id="SSF49410">
    <property type="entry name" value="Alpha-macroglobulin receptor domain"/>
    <property type="match status" value="1"/>
</dbReference>
<sequence length="1678" mass="191304">MKTMLLLLKCCLLLAISSVQGRRQQKVLIVTPQKFRCNEKETVLVNPFTFHTRTAFRITLEHSTHGNIIYDNTIYASKTSPRYVQITVKHSDLLNRLGSSSDTGEEEHSVVLSVTSKGFSEKKEIPVSMKSGHIFIQTSKPIYNPGQTVRIRIVTLNEDMLPTKFPVSFSIQNPSKLILYSCKFPGDSPFINASYELTRQPPIGNWTVLAEYSNGLKTRAEVKFAVQKYVLPVFEVTITVRPQFILKSTKKVVIVTNARYLYGKYVHGEVTLKCTYGSNITEGCELKRQLLHGRTTTTITLPKEPVPLGTVFKVVANVIEKDSAITETKTDESAKFVSSPYKFDLTDSQTFFKPGLPYTIQVETLYINGSKIPRLPFYIAYKALTRSKNIEYYKTQYESRNSLKEVVINTTKFWREFTIIVTSANHHLTMEDQATEEWEVASYKSESDSYLLLSLNVPENGYKVGDDITMKVVTSRKSFKTPLHFMLIGNGKILKHYTIPYRKSYWASYFSVTKDMIPIGRVIVYYMRNLEIVADSRAFAVQDACKGRELKLLTTSKAAYYHPLTNVEMEVRGDPGAYVALSAVDNAVYLLNDKNRITQKYVKDMMKLSNVGCSPGGGLNAGQVFYDSGFNIMTKGLPATPKPGRTYMLCALKKIPKEKVLKRTKRSDFCCITGSQMKGINCTASWLNFRYPNKDENCQRTFLDCCLPKATIGPIIVDNGTDHFRITNDRNNRIKTLLSEYFPESELFTQYQLNKSGVYRLNFTLPASVTSWHIQGMSVGDKVPFCVAKPIDIITFKKVITKVSLPYVVKRLEQILVKAVVYNYKKEIITVKLAFHETKGICSHAAPGKPYEVIKKILPQSLEVSRLAIIPLWTGNFTIRVTVTQIDDNFREEIRKTLRVQYEGIKETKSISLMLDPSGTFSKHSRPRRQLSNHITIPKNEIYVSQKTQSIILNLNQPPDAIDGSANGDIVITGNLLGSTIQTTLKEPEKLLKKPYGCGEQTMIFLAPCVYVLKYLNSTNQVTPEIFENSTRFIRLGILKEQEFRKIDGSYAAFDRNSASTWLTAFVLKVFCQAAEFEYVDPMLTRTAITWLINKQKPDGSFVENNPVIHTEMMGGLSEQAMTAFVLISLMECKRIHPEIEFTRANEIILAAKLLENQIEKITNSYDMAIIAYALSLTNSHKKYRARIKLSKMAVANLGNDYRYWTVTEIDNGFGRTPDALYHSEESYLSVEATAYALLTELHFGRIEESTPIVKWLTEQRSEAGMFKSTQDTVMALQALAKYGSMTKVPDINMLFNLTSSKAHLRKHLTVNKESSLWSQVVSDVPINDEVLIESMGTGSAQMEFNMNYYRPPSILHTCHFNISYVIKNINKSTRKLIKEGCPLCGESCQTRTGVRLNSWSIQDYSICMTIYLSYLGRTNPGMVVLDMDLLTGYDTPEELLKQLVYDKVITKYDKHESSRLILYFNTVPYYRNLKINLLLFRSVTIYNHLMPAPIHVYAYYRKSVSCTKFYQLSTKKELVNLLCDEERTVCKCTQRECITCYEDRSLLMSINMNLLEKKACIKDQIVMVVNATQPFDPEGMARGRVVSLLAGYLQNLENREVIFQRGICDCPYLENGHTYLVMSNKYVKYNKQVNKFWLDKTGFIAEELNQYAKKTILAFKTKTRSITRHNLCKVYRK</sequence>
<dbReference type="Gene3D" id="2.60.40.1940">
    <property type="match status" value="1"/>
</dbReference>
<evidence type="ECO:0000259" key="7">
    <source>
        <dbReference type="SMART" id="SM01361"/>
    </source>
</evidence>
<feature type="domain" description="Alpha-macroglobulin receptor-binding" evidence="7">
    <location>
        <begin position="1421"/>
        <end position="1511"/>
    </location>
</feature>
<dbReference type="InterPro" id="IPR008930">
    <property type="entry name" value="Terpenoid_cyclase/PrenylTrfase"/>
</dbReference>
<evidence type="ECO:0000256" key="1">
    <source>
        <dbReference type="ARBA" id="ARBA00004613"/>
    </source>
</evidence>
<dbReference type="InterPro" id="IPR013783">
    <property type="entry name" value="Ig-like_fold"/>
</dbReference>
<dbReference type="PANTHER" id="PTHR11412:SF166">
    <property type="entry name" value="NTR DOMAIN-CONTAINING PROTEIN"/>
    <property type="match status" value="1"/>
</dbReference>
<proteinExistence type="predicted"/>
<evidence type="ECO:0000313" key="9">
    <source>
        <dbReference type="RefSeq" id="XP_029649275.1"/>
    </source>
</evidence>
<dbReference type="Pfam" id="PF17789">
    <property type="entry name" value="MG4"/>
    <property type="match status" value="1"/>
</dbReference>
<reference evidence="9" key="1">
    <citation type="submission" date="2025-08" db="UniProtKB">
        <authorList>
            <consortium name="RefSeq"/>
        </authorList>
    </citation>
    <scope>IDENTIFICATION</scope>
</reference>
<dbReference type="RefSeq" id="XP_029649275.1">
    <property type="nucleotide sequence ID" value="XM_029793415.2"/>
</dbReference>
<dbReference type="PANTHER" id="PTHR11412">
    <property type="entry name" value="MACROGLOBULIN / COMPLEMENT"/>
    <property type="match status" value="1"/>
</dbReference>
<keyword evidence="4" id="KW-0732">Signal</keyword>
<dbReference type="InterPro" id="IPR050473">
    <property type="entry name" value="A2M/Complement_sys"/>
</dbReference>
<evidence type="ECO:0000259" key="5">
    <source>
        <dbReference type="SMART" id="SM01359"/>
    </source>
</evidence>
<accession>A0A6P7TGB8</accession>
<feature type="domain" description="Alpha-2-macroglobulin bait region" evidence="5">
    <location>
        <begin position="453"/>
        <end position="591"/>
    </location>
</feature>
<dbReference type="InterPro" id="IPR041555">
    <property type="entry name" value="MG3"/>
</dbReference>
<dbReference type="Pfam" id="PF00207">
    <property type="entry name" value="A2M"/>
    <property type="match status" value="1"/>
</dbReference>
<dbReference type="CDD" id="cd02896">
    <property type="entry name" value="complement_C3_C4_C5"/>
    <property type="match status" value="1"/>
</dbReference>
<evidence type="ECO:0000256" key="4">
    <source>
        <dbReference type="SAM" id="SignalP"/>
    </source>
</evidence>
<dbReference type="InterPro" id="IPR019742">
    <property type="entry name" value="MacrogloblnA2_CS"/>
</dbReference>
<dbReference type="Gene3D" id="6.20.50.160">
    <property type="match status" value="1"/>
</dbReference>
<dbReference type="InterPro" id="IPR002890">
    <property type="entry name" value="MG2"/>
</dbReference>
<dbReference type="Pfam" id="PF07677">
    <property type="entry name" value="A2M_recep"/>
    <property type="match status" value="1"/>
</dbReference>
<dbReference type="KEGG" id="osn:115222993"/>
<dbReference type="Gene3D" id="2.20.130.20">
    <property type="match status" value="1"/>
</dbReference>
<evidence type="ECO:0000256" key="3">
    <source>
        <dbReference type="ARBA" id="ARBA00023157"/>
    </source>
</evidence>
<dbReference type="InterPro" id="IPR047565">
    <property type="entry name" value="Alpha-macroglob_thiol-ester_cl"/>
</dbReference>
<dbReference type="SMART" id="SM01360">
    <property type="entry name" value="A2M"/>
    <property type="match status" value="1"/>
</dbReference>
<feature type="signal peptide" evidence="4">
    <location>
        <begin position="1"/>
        <end position="21"/>
    </location>
</feature>
<dbReference type="Gene3D" id="2.60.40.690">
    <property type="entry name" value="Alpha-macroglobulin, receptor-binding domain"/>
    <property type="match status" value="1"/>
</dbReference>
<dbReference type="SUPFAM" id="SSF48239">
    <property type="entry name" value="Terpenoid cyclases/Protein prenyltransferases"/>
    <property type="match status" value="1"/>
</dbReference>
<dbReference type="InterPro" id="IPR040839">
    <property type="entry name" value="MG4"/>
</dbReference>
<dbReference type="Gene3D" id="2.60.40.1930">
    <property type="match status" value="3"/>
</dbReference>
<dbReference type="Pfam" id="PF07703">
    <property type="entry name" value="A2M_BRD"/>
    <property type="match status" value="1"/>
</dbReference>
<dbReference type="SMART" id="SM01359">
    <property type="entry name" value="A2M_N_2"/>
    <property type="match status" value="1"/>
</dbReference>
<keyword evidence="2" id="KW-0964">Secreted</keyword>
<dbReference type="InterPro" id="IPR036595">
    <property type="entry name" value="A-macroglobulin_rcpt-bd_sf"/>
</dbReference>
<dbReference type="InterPro" id="IPR009048">
    <property type="entry name" value="A-macroglobulin_rcpt-bd"/>
</dbReference>
<comment type="subcellular location">
    <subcellularLocation>
        <location evidence="1">Secreted</location>
    </subcellularLocation>
</comment>
<dbReference type="Gene3D" id="2.60.120.1540">
    <property type="match status" value="1"/>
</dbReference>
<dbReference type="GO" id="GO:0004866">
    <property type="term" value="F:endopeptidase inhibitor activity"/>
    <property type="evidence" value="ECO:0007669"/>
    <property type="project" value="InterPro"/>
</dbReference>
<evidence type="ECO:0000259" key="6">
    <source>
        <dbReference type="SMART" id="SM01360"/>
    </source>
</evidence>
<dbReference type="SMART" id="SM01419">
    <property type="entry name" value="Thiol-ester_cl"/>
    <property type="match status" value="1"/>
</dbReference>
<organism evidence="8 9">
    <name type="scientific">Octopus sinensis</name>
    <name type="common">East Asian common octopus</name>
    <dbReference type="NCBI Taxonomy" id="2607531"/>
    <lineage>
        <taxon>Eukaryota</taxon>
        <taxon>Metazoa</taxon>
        <taxon>Spiralia</taxon>
        <taxon>Lophotrochozoa</taxon>
        <taxon>Mollusca</taxon>
        <taxon>Cephalopoda</taxon>
        <taxon>Coleoidea</taxon>
        <taxon>Octopodiformes</taxon>
        <taxon>Octopoda</taxon>
        <taxon>Incirrata</taxon>
        <taxon>Octopodidae</taxon>
        <taxon>Octopus</taxon>
    </lineage>
</organism>